<reference evidence="12 13" key="1">
    <citation type="submission" date="2019-03" db="EMBL/GenBank/DDBJ databases">
        <title>Rhodobacteraceae bacterium SM1902, a new member of the family Rhodobacteraceae isolated from Yantai.</title>
        <authorList>
            <person name="Sun Y."/>
        </authorList>
    </citation>
    <scope>NUCLEOTIDE SEQUENCE [LARGE SCALE GENOMIC DNA]</scope>
    <source>
        <strain evidence="12 13">SM1902</strain>
    </source>
</reference>
<dbReference type="AlphaFoldDB" id="A0A4R6B002"/>
<keyword evidence="1" id="KW-0813">Transport</keyword>
<dbReference type="InterPro" id="IPR004606">
    <property type="entry name" value="Mop_domain"/>
</dbReference>
<dbReference type="Gene3D" id="3.40.50.300">
    <property type="entry name" value="P-loop containing nucleotide triphosphate hydrolases"/>
    <property type="match status" value="1"/>
</dbReference>
<evidence type="ECO:0000256" key="6">
    <source>
        <dbReference type="ARBA" id="ARBA00022840"/>
    </source>
</evidence>
<dbReference type="PROSITE" id="PS50893">
    <property type="entry name" value="ABC_TRANSPORTER_2"/>
    <property type="match status" value="1"/>
</dbReference>
<dbReference type="Proteomes" id="UP000294562">
    <property type="component" value="Unassembled WGS sequence"/>
</dbReference>
<dbReference type="PANTHER" id="PTHR43514:SF4">
    <property type="entry name" value="ABC TRANSPORTER I FAMILY MEMBER 10"/>
    <property type="match status" value="1"/>
</dbReference>
<proteinExistence type="predicted"/>
<dbReference type="EMBL" id="SMZO01000009">
    <property type="protein sequence ID" value="TDL90421.1"/>
    <property type="molecule type" value="Genomic_DNA"/>
</dbReference>
<dbReference type="InterPro" id="IPR011868">
    <property type="entry name" value="ModC_ABC_ATP-bd"/>
</dbReference>
<sequence>MSVEIALRHKQGAFRLAVDMHTPGGVTALFGRSGAGKTTVVNAVAGLLRPEAGRIVIDGEVLTDTQRGVFEPPHRRRVGYVFQEGRIFPHLSVRGNLLYGRWFAKRGTRGPEIDHIVDMLGLGKLLERRPTALSGGEKQRVAIGRALLSDPRLLLMDEPLAALDDTRKAQILPYLERIRDEAQLPILYVSHSVAEVARLATSVAVLHGGSLVRCGPVADVLSDPSAVRALGVREAGAILIGRVAGHDSDGLTRITVSAGEVFLPQIDATLGSMIRVRVEAQDVMIAREPPKNISALNILPVEIIALRGGAGPGIVVQLGSGDDRLLARITRRSATALDLTPGLQCYAVVKSMSVARWDVGSQGV</sequence>
<keyword evidence="2" id="KW-1003">Cell membrane</keyword>
<dbReference type="GO" id="GO:0140359">
    <property type="term" value="F:ABC-type transporter activity"/>
    <property type="evidence" value="ECO:0007669"/>
    <property type="project" value="InterPro"/>
</dbReference>
<dbReference type="RefSeq" id="WP_133341936.1">
    <property type="nucleotide sequence ID" value="NZ_SMZO01000009.1"/>
</dbReference>
<dbReference type="GO" id="GO:0016020">
    <property type="term" value="C:membrane"/>
    <property type="evidence" value="ECO:0007669"/>
    <property type="project" value="InterPro"/>
</dbReference>
<dbReference type="GO" id="GO:0005524">
    <property type="term" value="F:ATP binding"/>
    <property type="evidence" value="ECO:0007669"/>
    <property type="project" value="UniProtKB-KW"/>
</dbReference>
<keyword evidence="6 12" id="KW-0067">ATP-binding</keyword>
<feature type="domain" description="Mop" evidence="11">
    <location>
        <begin position="292"/>
        <end position="358"/>
    </location>
</feature>
<dbReference type="GO" id="GO:0015098">
    <property type="term" value="F:molybdate ion transmembrane transporter activity"/>
    <property type="evidence" value="ECO:0007669"/>
    <property type="project" value="InterPro"/>
</dbReference>
<dbReference type="Gene3D" id="2.40.50.100">
    <property type="match status" value="1"/>
</dbReference>
<dbReference type="OrthoDB" id="9802264at2"/>
<dbReference type="InterPro" id="IPR008995">
    <property type="entry name" value="Mo/tungstate-bd_C_term_dom"/>
</dbReference>
<evidence type="ECO:0000256" key="7">
    <source>
        <dbReference type="ARBA" id="ARBA00022967"/>
    </source>
</evidence>
<name>A0A4R6B002_9RHOB</name>
<comment type="caution">
    <text evidence="12">The sequence shown here is derived from an EMBL/GenBank/DDBJ whole genome shotgun (WGS) entry which is preliminary data.</text>
</comment>
<evidence type="ECO:0000256" key="2">
    <source>
        <dbReference type="ARBA" id="ARBA00022475"/>
    </source>
</evidence>
<dbReference type="PROSITE" id="PS00211">
    <property type="entry name" value="ABC_TRANSPORTER_1"/>
    <property type="match status" value="1"/>
</dbReference>
<evidence type="ECO:0000256" key="9">
    <source>
        <dbReference type="PROSITE-ProRule" id="PRU01213"/>
    </source>
</evidence>
<dbReference type="InterPro" id="IPR003439">
    <property type="entry name" value="ABC_transporter-like_ATP-bd"/>
</dbReference>
<gene>
    <name evidence="12" type="primary">modC</name>
    <name evidence="12" type="ORF">E2L05_05715</name>
</gene>
<dbReference type="Pfam" id="PF00005">
    <property type="entry name" value="ABC_tran"/>
    <property type="match status" value="1"/>
</dbReference>
<dbReference type="NCBIfam" id="TIGR02142">
    <property type="entry name" value="modC_ABC"/>
    <property type="match status" value="1"/>
</dbReference>
<evidence type="ECO:0000256" key="5">
    <source>
        <dbReference type="ARBA" id="ARBA00022741"/>
    </source>
</evidence>
<accession>A0A4R6B002</accession>
<keyword evidence="3 9" id="KW-0500">Molybdenum</keyword>
<evidence type="ECO:0000259" key="11">
    <source>
        <dbReference type="PROSITE" id="PS51866"/>
    </source>
</evidence>
<dbReference type="SUPFAM" id="SSF52540">
    <property type="entry name" value="P-loop containing nucleoside triphosphate hydrolases"/>
    <property type="match status" value="1"/>
</dbReference>
<dbReference type="InterPro" id="IPR017871">
    <property type="entry name" value="ABC_transporter-like_CS"/>
</dbReference>
<keyword evidence="5" id="KW-0547">Nucleotide-binding</keyword>
<dbReference type="GO" id="GO:0016887">
    <property type="term" value="F:ATP hydrolysis activity"/>
    <property type="evidence" value="ECO:0007669"/>
    <property type="project" value="InterPro"/>
</dbReference>
<evidence type="ECO:0000259" key="10">
    <source>
        <dbReference type="PROSITE" id="PS50893"/>
    </source>
</evidence>
<dbReference type="InterPro" id="IPR050334">
    <property type="entry name" value="Molybdenum_import_ModC"/>
</dbReference>
<organism evidence="12 13">
    <name type="scientific">Meridianimarinicoccus aquatilis</name>
    <dbReference type="NCBI Taxonomy" id="2552766"/>
    <lineage>
        <taxon>Bacteria</taxon>
        <taxon>Pseudomonadati</taxon>
        <taxon>Pseudomonadota</taxon>
        <taxon>Alphaproteobacteria</taxon>
        <taxon>Rhodobacterales</taxon>
        <taxon>Paracoccaceae</taxon>
        <taxon>Meridianimarinicoccus</taxon>
    </lineage>
</organism>
<dbReference type="SUPFAM" id="SSF50331">
    <property type="entry name" value="MOP-like"/>
    <property type="match status" value="1"/>
</dbReference>
<protein>
    <submittedName>
        <fullName evidence="12">Molybdenum ABC transporter ATP-binding protein</fullName>
    </submittedName>
</protein>
<dbReference type="Pfam" id="PF03459">
    <property type="entry name" value="TOBE"/>
    <property type="match status" value="1"/>
</dbReference>
<dbReference type="InterPro" id="IPR003593">
    <property type="entry name" value="AAA+_ATPase"/>
</dbReference>
<keyword evidence="8" id="KW-0472">Membrane</keyword>
<evidence type="ECO:0000256" key="3">
    <source>
        <dbReference type="ARBA" id="ARBA00022505"/>
    </source>
</evidence>
<dbReference type="PANTHER" id="PTHR43514">
    <property type="entry name" value="ABC TRANSPORTER I FAMILY MEMBER 10"/>
    <property type="match status" value="1"/>
</dbReference>
<dbReference type="InterPro" id="IPR005116">
    <property type="entry name" value="Transp-assoc_OB_typ1"/>
</dbReference>
<feature type="domain" description="ABC transporter" evidence="10">
    <location>
        <begin position="1"/>
        <end position="233"/>
    </location>
</feature>
<dbReference type="InterPro" id="IPR027417">
    <property type="entry name" value="P-loop_NTPase"/>
</dbReference>
<keyword evidence="7" id="KW-1278">Translocase</keyword>
<keyword evidence="13" id="KW-1185">Reference proteome</keyword>
<evidence type="ECO:0000256" key="1">
    <source>
        <dbReference type="ARBA" id="ARBA00022448"/>
    </source>
</evidence>
<evidence type="ECO:0000313" key="12">
    <source>
        <dbReference type="EMBL" id="TDL90421.1"/>
    </source>
</evidence>
<evidence type="ECO:0000313" key="13">
    <source>
        <dbReference type="Proteomes" id="UP000294562"/>
    </source>
</evidence>
<dbReference type="SMART" id="SM00382">
    <property type="entry name" value="AAA"/>
    <property type="match status" value="1"/>
</dbReference>
<dbReference type="PROSITE" id="PS51866">
    <property type="entry name" value="MOP"/>
    <property type="match status" value="1"/>
</dbReference>
<keyword evidence="4" id="KW-0997">Cell inner membrane</keyword>
<evidence type="ECO:0000256" key="4">
    <source>
        <dbReference type="ARBA" id="ARBA00022519"/>
    </source>
</evidence>
<evidence type="ECO:0000256" key="8">
    <source>
        <dbReference type="ARBA" id="ARBA00023136"/>
    </source>
</evidence>